<organism evidence="2 3">
    <name type="scientific">Simiduia agarivorans (strain DSM 21679 / JCM 13881 / BCRC 17597 / SA1)</name>
    <dbReference type="NCBI Taxonomy" id="1117647"/>
    <lineage>
        <taxon>Bacteria</taxon>
        <taxon>Pseudomonadati</taxon>
        <taxon>Pseudomonadota</taxon>
        <taxon>Gammaproteobacteria</taxon>
        <taxon>Cellvibrionales</taxon>
        <taxon>Cellvibrionaceae</taxon>
        <taxon>Simiduia</taxon>
    </lineage>
</organism>
<name>K4KGM2_SIMAS</name>
<reference evidence="2 3" key="1">
    <citation type="journal article" date="2013" name="Genome Announc.">
        <title>Complete genome sequence of Simiduia agarivorans SA1(T), a marine bacterium able to degrade a variety of polysaccharides.</title>
        <authorList>
            <person name="Lin S.Y."/>
            <person name="Shieh W.Y."/>
            <person name="Chen J.S."/>
            <person name="Tang S.L."/>
        </authorList>
    </citation>
    <scope>NUCLEOTIDE SEQUENCE [LARGE SCALE GENOMIC DNA]</scope>
    <source>
        <strain evidence="3">DSM 21679 / JCM 13881 / BCRC 17597 / SA1</strain>
    </source>
</reference>
<accession>K4KGM2</accession>
<dbReference type="Proteomes" id="UP000000466">
    <property type="component" value="Chromosome"/>
</dbReference>
<evidence type="ECO:0000313" key="2">
    <source>
        <dbReference type="EMBL" id="AFU98234.1"/>
    </source>
</evidence>
<dbReference type="AlphaFoldDB" id="K4KGM2"/>
<evidence type="ECO:0000256" key="1">
    <source>
        <dbReference type="SAM" id="SignalP"/>
    </source>
</evidence>
<dbReference type="RefSeq" id="WP_015046407.1">
    <property type="nucleotide sequence ID" value="NC_018868.3"/>
</dbReference>
<sequence>MRPSPLLTLAITTSTLAFAAPAHSQKAGSFCFAMASTYYEQLYCEISARGEGASLPAFYQFKNNNEQTQALLLKRPAARIGVEVKPPIRRATPTVASIAPARATPLKNSAATAPAPTVQATQSRQPDCALTGTDIHCDGVRFSLLTNRQNRHLAKGALDADNQMALAPFNGDMQNENQVRDYLYGAYSQYLDAMHRIGLGGVTTSFGKFSYLFYDYHERGIGFEQRFETLYHYLKKDKASLPVSDAPADTQNLNLASCAPLQSRFMVCEHGNRNLVFAAQ</sequence>
<proteinExistence type="predicted"/>
<dbReference type="eggNOG" id="ENOG5032R9H">
    <property type="taxonomic scope" value="Bacteria"/>
</dbReference>
<evidence type="ECO:0000313" key="3">
    <source>
        <dbReference type="Proteomes" id="UP000000466"/>
    </source>
</evidence>
<dbReference type="EMBL" id="CP003746">
    <property type="protein sequence ID" value="AFU98234.1"/>
    <property type="molecule type" value="Genomic_DNA"/>
</dbReference>
<dbReference type="OrthoDB" id="5702729at2"/>
<keyword evidence="1" id="KW-0732">Signal</keyword>
<keyword evidence="3" id="KW-1185">Reference proteome</keyword>
<dbReference type="STRING" id="1117647.M5M_05145"/>
<protein>
    <submittedName>
        <fullName evidence="2">Uncharacterized protein</fullName>
    </submittedName>
</protein>
<dbReference type="HOGENOM" id="CLU_1029752_0_0_6"/>
<gene>
    <name evidence="2" type="ordered locus">M5M_05145</name>
</gene>
<feature type="signal peptide" evidence="1">
    <location>
        <begin position="1"/>
        <end position="19"/>
    </location>
</feature>
<feature type="chain" id="PRO_5003878296" evidence="1">
    <location>
        <begin position="20"/>
        <end position="280"/>
    </location>
</feature>
<dbReference type="KEGG" id="saga:M5M_05145"/>